<dbReference type="EMBL" id="CP022129">
    <property type="protein sequence ID" value="ASF45744.1"/>
    <property type="molecule type" value="Genomic_DNA"/>
</dbReference>
<dbReference type="Proteomes" id="UP000197019">
    <property type="component" value="Chromosome"/>
</dbReference>
<keyword evidence="2" id="KW-0535">Nitrogen fixation</keyword>
<sequence length="161" mass="17823">MSLTRRMHIVPDTEEEKFMETALKIAFATTDMDTVNQHFGSAKSFAIYAVDMENSQLLEAAQFGELNQDGNEDKLSVKLDLLDGCAAVYCQAVGGSAINQLIARNIQPVKVHEGSKIKDLIADLQNEIKAGPSSWLAKAINQHKGPDPERFNKMLDEGWDE</sequence>
<dbReference type="InterPro" id="IPR003731">
    <property type="entry name" value="Di-Nase_FeMo-co_biosynth"/>
</dbReference>
<evidence type="ECO:0000313" key="5">
    <source>
        <dbReference type="Proteomes" id="UP000197019"/>
    </source>
</evidence>
<evidence type="ECO:0000313" key="4">
    <source>
        <dbReference type="EMBL" id="ASF45744.1"/>
    </source>
</evidence>
<keyword evidence="5" id="KW-1185">Reference proteome</keyword>
<protein>
    <submittedName>
        <fullName evidence="4">Nitrogen fixation protein NifX</fullName>
    </submittedName>
</protein>
<evidence type="ECO:0000256" key="1">
    <source>
        <dbReference type="ARBA" id="ARBA00010285"/>
    </source>
</evidence>
<dbReference type="InterPro" id="IPR013480">
    <property type="entry name" value="NifX"/>
</dbReference>
<dbReference type="InterPro" id="IPR051840">
    <property type="entry name" value="NifX/NifY_domain"/>
</dbReference>
<dbReference type="NCBIfam" id="TIGR02663">
    <property type="entry name" value="nifX"/>
    <property type="match status" value="1"/>
</dbReference>
<proteinExistence type="inferred from homology"/>
<accession>A0A1Z4BWR4</accession>
<dbReference type="SUPFAM" id="SSF53146">
    <property type="entry name" value="Nitrogenase accessory factor-like"/>
    <property type="match status" value="1"/>
</dbReference>
<reference evidence="4 5" key="1">
    <citation type="submission" date="2017-06" db="EMBL/GenBank/DDBJ databases">
        <title>Genome Sequencing of the methanotroph Methylovulum psychrotolerants str. HV10-M2 isolated from a high-altitude environment.</title>
        <authorList>
            <person name="Mateos-Rivera A."/>
        </authorList>
    </citation>
    <scope>NUCLEOTIDE SEQUENCE [LARGE SCALE GENOMIC DNA]</scope>
    <source>
        <strain evidence="4 5">HV10_M2</strain>
    </source>
</reference>
<comment type="similarity">
    <text evidence="1">Belongs to the NifX/NifY family.</text>
</comment>
<gene>
    <name evidence="4" type="primary">nifX</name>
    <name evidence="4" type="ORF">CEK71_06480</name>
</gene>
<dbReference type="PANTHER" id="PTHR33937">
    <property type="entry name" value="IRON-MOLYBDENUM PROTEIN-RELATED-RELATED"/>
    <property type="match status" value="1"/>
</dbReference>
<name>A0A1Z4BWR4_9GAMM</name>
<evidence type="ECO:0000256" key="2">
    <source>
        <dbReference type="ARBA" id="ARBA00023231"/>
    </source>
</evidence>
<dbReference type="PANTHER" id="PTHR33937:SF1">
    <property type="entry name" value="IRON-MOLIBDENUM COFACTOR PROCESSING PROTEIN"/>
    <property type="match status" value="1"/>
</dbReference>
<feature type="domain" description="Dinitrogenase iron-molybdenum cofactor biosynthesis" evidence="3">
    <location>
        <begin position="33"/>
        <end position="125"/>
    </location>
</feature>
<dbReference type="AlphaFoldDB" id="A0A1Z4BWR4"/>
<dbReference type="GO" id="GO:0009399">
    <property type="term" value="P:nitrogen fixation"/>
    <property type="evidence" value="ECO:0007669"/>
    <property type="project" value="InterPro"/>
</dbReference>
<dbReference type="Gene3D" id="3.30.420.130">
    <property type="entry name" value="Dinitrogenase iron-molybdenum cofactor biosynthesis domain"/>
    <property type="match status" value="1"/>
</dbReference>
<dbReference type="GO" id="GO:0051540">
    <property type="term" value="F:metal cluster binding"/>
    <property type="evidence" value="ECO:0007669"/>
    <property type="project" value="InterPro"/>
</dbReference>
<dbReference type="InterPro" id="IPR034169">
    <property type="entry name" value="NifX-like"/>
</dbReference>
<dbReference type="Pfam" id="PF02579">
    <property type="entry name" value="Nitro_FeMo-Co"/>
    <property type="match status" value="1"/>
</dbReference>
<dbReference type="RefSeq" id="WP_088618620.1">
    <property type="nucleotide sequence ID" value="NZ_CP022129.1"/>
</dbReference>
<dbReference type="KEGG" id="mpsy:CEK71_06480"/>
<dbReference type="InterPro" id="IPR036105">
    <property type="entry name" value="DiNase_FeMo-co_biosyn_sf"/>
</dbReference>
<dbReference type="OrthoDB" id="9797941at2"/>
<evidence type="ECO:0000259" key="3">
    <source>
        <dbReference type="Pfam" id="PF02579"/>
    </source>
</evidence>
<organism evidence="4 5">
    <name type="scientific">Methylovulum psychrotolerans</name>
    <dbReference type="NCBI Taxonomy" id="1704499"/>
    <lineage>
        <taxon>Bacteria</taxon>
        <taxon>Pseudomonadati</taxon>
        <taxon>Pseudomonadota</taxon>
        <taxon>Gammaproteobacteria</taxon>
        <taxon>Methylococcales</taxon>
        <taxon>Methylococcaceae</taxon>
        <taxon>Methylovulum</taxon>
    </lineage>
</organism>
<dbReference type="CDD" id="cd00853">
    <property type="entry name" value="NifX"/>
    <property type="match status" value="1"/>
</dbReference>